<gene>
    <name evidence="5" type="ORF">A2U01_0000410</name>
</gene>
<evidence type="ECO:0000256" key="3">
    <source>
        <dbReference type="ARBA" id="ARBA00022821"/>
    </source>
</evidence>
<keyword evidence="1" id="KW-0433">Leucine-rich repeat</keyword>
<dbReference type="AlphaFoldDB" id="A0A392LXG8"/>
<evidence type="ECO:0000259" key="4">
    <source>
        <dbReference type="PROSITE" id="PS50104"/>
    </source>
</evidence>
<dbReference type="SUPFAM" id="SSF52540">
    <property type="entry name" value="P-loop containing nucleoside triphosphate hydrolases"/>
    <property type="match status" value="1"/>
</dbReference>
<evidence type="ECO:0000313" key="6">
    <source>
        <dbReference type="Proteomes" id="UP000265520"/>
    </source>
</evidence>
<dbReference type="GO" id="GO:0043531">
    <property type="term" value="F:ADP binding"/>
    <property type="evidence" value="ECO:0007669"/>
    <property type="project" value="InterPro"/>
</dbReference>
<name>A0A392LXG8_9FABA</name>
<dbReference type="Gene3D" id="1.10.8.430">
    <property type="entry name" value="Helical domain of apoptotic protease-activating factors"/>
    <property type="match status" value="1"/>
</dbReference>
<dbReference type="SUPFAM" id="SSF52200">
    <property type="entry name" value="Toll/Interleukin receptor TIR domain"/>
    <property type="match status" value="1"/>
</dbReference>
<dbReference type="Gene3D" id="3.40.50.300">
    <property type="entry name" value="P-loop containing nucleotide triphosphate hydrolases"/>
    <property type="match status" value="1"/>
</dbReference>
<keyword evidence="6" id="KW-1185">Reference proteome</keyword>
<dbReference type="Pfam" id="PF01582">
    <property type="entry name" value="TIR"/>
    <property type="match status" value="1"/>
</dbReference>
<dbReference type="InterPro" id="IPR058192">
    <property type="entry name" value="WHD_ROQ1-like"/>
</dbReference>
<dbReference type="PROSITE" id="PS50104">
    <property type="entry name" value="TIR"/>
    <property type="match status" value="1"/>
</dbReference>
<dbReference type="SMART" id="SM00255">
    <property type="entry name" value="TIR"/>
    <property type="match status" value="1"/>
</dbReference>
<dbReference type="Pfam" id="PF00931">
    <property type="entry name" value="NB-ARC"/>
    <property type="match status" value="1"/>
</dbReference>
<dbReference type="Pfam" id="PF23282">
    <property type="entry name" value="WHD_ROQ1"/>
    <property type="match status" value="1"/>
</dbReference>
<dbReference type="PANTHER" id="PTHR11017:SF562">
    <property type="entry name" value="ADP-RIBOSYL CYCLASE_CYCLIC ADP-RIBOSE HYDROLASE"/>
    <property type="match status" value="1"/>
</dbReference>
<dbReference type="InterPro" id="IPR032675">
    <property type="entry name" value="LRR_dom_sf"/>
</dbReference>
<dbReference type="GO" id="GO:0007165">
    <property type="term" value="P:signal transduction"/>
    <property type="evidence" value="ECO:0007669"/>
    <property type="project" value="InterPro"/>
</dbReference>
<organism evidence="5 6">
    <name type="scientific">Trifolium medium</name>
    <dbReference type="NCBI Taxonomy" id="97028"/>
    <lineage>
        <taxon>Eukaryota</taxon>
        <taxon>Viridiplantae</taxon>
        <taxon>Streptophyta</taxon>
        <taxon>Embryophyta</taxon>
        <taxon>Tracheophyta</taxon>
        <taxon>Spermatophyta</taxon>
        <taxon>Magnoliopsida</taxon>
        <taxon>eudicotyledons</taxon>
        <taxon>Gunneridae</taxon>
        <taxon>Pentapetalae</taxon>
        <taxon>rosids</taxon>
        <taxon>fabids</taxon>
        <taxon>Fabales</taxon>
        <taxon>Fabaceae</taxon>
        <taxon>Papilionoideae</taxon>
        <taxon>50 kb inversion clade</taxon>
        <taxon>NPAAA clade</taxon>
        <taxon>Hologalegina</taxon>
        <taxon>IRL clade</taxon>
        <taxon>Trifolieae</taxon>
        <taxon>Trifolium</taxon>
    </lineage>
</organism>
<dbReference type="InterPro" id="IPR036390">
    <property type="entry name" value="WH_DNA-bd_sf"/>
</dbReference>
<sequence>LVKGDEIGPALAQAIQDSRISLIIFSKNYANSKWCLNELLKILECRKFDGQVVIPVFYNTEPTDVRKQTGSYGEAFAKYDGDAINNESLAKSVSEWRKALAEAANIPGWDSESRNYKDDAQVIQSIINDVWKKLALMFPNQLKGLVHNDEHRESAESLLNRYQKIGIWGMGGIGKTTLARQMFTDHFAQYDNTCFLENVSEEVGNSESGLKCIRNKLFSELLKRKITESDILGATFIKRMLGGRKVFIVLDDVGNAAQLEKLCEELDDLGSDSRLIITTRDRHMLEGKVDKIYKVTKWNFEESLRLFSLGAFKQNHPKDGYKLLSQRAVAYAGGVPLALKVLGSHFFSRNLEFWESELKYLENNGESLGGIQEVLQVSYNGLTPREKEIFLDIAFFFKGKPRDFATRILDACGSKATSGIDILEDKALVTISNRNNIQMHDLLQKMAFDIVRQKKDCTRRDLGKCSRLRDIEEICDVFKNSKGTHKVEGIMFDLSKKGDLHVRADTFNMMNNLRFLCFYVPFGTKRSAIIYHSKDMMPFPDKLRYLEWNGFPLKSLPHPFCAKLLVEIDLQHSSVEYLWHGRQELVNLEIIDLSESKRLMELPDLSGTTKLKRLYLSGCESLREVHLFKDTLVTLLVDRCKKLEILVSEEHLTSLQDIDFSGCSSLREFSLSWDSIEELDLSKTSIEILHSSIGRQSKLRRLNLQVTKSKLEPIFDGLESLKTLYLKDCGNLLELPANIDSLSLLYDLRLDGSNVKMLPSSIKNLSSLKILSLNNCKKLGFLQELPPHIKFLSAENCISLVSISSLKTLSQSMKGVKKYISFKNSLKLNAPSLDRIMEDATLTMKSSAFHNTAIAEEHGYTGNDAQVCLPGCGVPKHFNYRAIGSSPSISIGAPCLSKSLGLILSVVVSSSDLMKEHDNCLIIECQCYSKDVVASLIYSRESTQISLVRLPSEMWWNFGFWLKLQRVLFHVENNNLASQGLFHCGFQKQETGEFVGLYMQIIARSKYL</sequence>
<feature type="non-terminal residue" evidence="5">
    <location>
        <position position="1"/>
    </location>
</feature>
<dbReference type="GO" id="GO:0006952">
    <property type="term" value="P:defense response"/>
    <property type="evidence" value="ECO:0007669"/>
    <property type="project" value="UniProtKB-KW"/>
</dbReference>
<dbReference type="InterPro" id="IPR044974">
    <property type="entry name" value="Disease_R_plants"/>
</dbReference>
<dbReference type="PANTHER" id="PTHR11017">
    <property type="entry name" value="LEUCINE-RICH REPEAT-CONTAINING PROTEIN"/>
    <property type="match status" value="1"/>
</dbReference>
<feature type="domain" description="TIR" evidence="4">
    <location>
        <begin position="1"/>
        <end position="134"/>
    </location>
</feature>
<evidence type="ECO:0000313" key="5">
    <source>
        <dbReference type="EMBL" id="MCH79657.1"/>
    </source>
</evidence>
<protein>
    <submittedName>
        <fullName evidence="5">Disease resistance protein</fullName>
    </submittedName>
</protein>
<dbReference type="EMBL" id="LXQA010000262">
    <property type="protein sequence ID" value="MCH79657.1"/>
    <property type="molecule type" value="Genomic_DNA"/>
</dbReference>
<dbReference type="InterPro" id="IPR000157">
    <property type="entry name" value="TIR_dom"/>
</dbReference>
<dbReference type="Proteomes" id="UP000265520">
    <property type="component" value="Unassembled WGS sequence"/>
</dbReference>
<proteinExistence type="predicted"/>
<comment type="caution">
    <text evidence="5">The sequence shown here is derived from an EMBL/GenBank/DDBJ whole genome shotgun (WGS) entry which is preliminary data.</text>
</comment>
<dbReference type="InterPro" id="IPR002182">
    <property type="entry name" value="NB-ARC"/>
</dbReference>
<dbReference type="Gene3D" id="3.80.10.10">
    <property type="entry name" value="Ribonuclease Inhibitor"/>
    <property type="match status" value="2"/>
</dbReference>
<dbReference type="Gene3D" id="3.40.50.10140">
    <property type="entry name" value="Toll/interleukin-1 receptor homology (TIR) domain"/>
    <property type="match status" value="1"/>
</dbReference>
<keyword evidence="3" id="KW-0611">Plant defense</keyword>
<reference evidence="5 6" key="1">
    <citation type="journal article" date="2018" name="Front. Plant Sci.">
        <title>Red Clover (Trifolium pratense) and Zigzag Clover (T. medium) - A Picture of Genomic Similarities and Differences.</title>
        <authorList>
            <person name="Dluhosova J."/>
            <person name="Istvanek J."/>
            <person name="Nedelnik J."/>
            <person name="Repkova J."/>
        </authorList>
    </citation>
    <scope>NUCLEOTIDE SEQUENCE [LARGE SCALE GENOMIC DNA]</scope>
    <source>
        <strain evidence="6">cv. 10/8</strain>
        <tissue evidence="5">Leaf</tissue>
    </source>
</reference>
<evidence type="ECO:0000256" key="2">
    <source>
        <dbReference type="ARBA" id="ARBA00022737"/>
    </source>
</evidence>
<dbReference type="SUPFAM" id="SSF52058">
    <property type="entry name" value="L domain-like"/>
    <property type="match status" value="1"/>
</dbReference>
<dbReference type="PRINTS" id="PR00364">
    <property type="entry name" value="DISEASERSIST"/>
</dbReference>
<evidence type="ECO:0000256" key="1">
    <source>
        <dbReference type="ARBA" id="ARBA00022614"/>
    </source>
</evidence>
<keyword evidence="2" id="KW-0677">Repeat</keyword>
<dbReference type="InterPro" id="IPR035897">
    <property type="entry name" value="Toll_tir_struct_dom_sf"/>
</dbReference>
<dbReference type="SUPFAM" id="SSF46785">
    <property type="entry name" value="Winged helix' DNA-binding domain"/>
    <property type="match status" value="1"/>
</dbReference>
<accession>A0A392LXG8</accession>
<dbReference type="InterPro" id="IPR042197">
    <property type="entry name" value="Apaf_helical"/>
</dbReference>
<dbReference type="InterPro" id="IPR027417">
    <property type="entry name" value="P-loop_NTPase"/>
</dbReference>